<reference evidence="2" key="1">
    <citation type="submission" date="2020-02" db="EMBL/GenBank/DDBJ databases">
        <authorList>
            <person name="Meier V. D."/>
        </authorList>
    </citation>
    <scope>NUCLEOTIDE SEQUENCE</scope>
    <source>
        <strain evidence="2">AVDCRST_MAG77</strain>
    </source>
</reference>
<organism evidence="2">
    <name type="scientific">uncultured Chloroflexota bacterium</name>
    <dbReference type="NCBI Taxonomy" id="166587"/>
    <lineage>
        <taxon>Bacteria</taxon>
        <taxon>Bacillati</taxon>
        <taxon>Chloroflexota</taxon>
        <taxon>environmental samples</taxon>
    </lineage>
</organism>
<accession>A0A6J4HP19</accession>
<evidence type="ECO:0000313" key="2">
    <source>
        <dbReference type="EMBL" id="CAA9228823.1"/>
    </source>
</evidence>
<evidence type="ECO:0000259" key="1">
    <source>
        <dbReference type="Pfam" id="PF00144"/>
    </source>
</evidence>
<gene>
    <name evidence="2" type="ORF">AVDCRST_MAG77-886</name>
</gene>
<feature type="domain" description="Beta-lactamase-related" evidence="1">
    <location>
        <begin position="267"/>
        <end position="616"/>
    </location>
</feature>
<dbReference type="InterPro" id="IPR001466">
    <property type="entry name" value="Beta-lactam-related"/>
</dbReference>
<dbReference type="PANTHER" id="PTHR43283:SF3">
    <property type="entry name" value="BETA-LACTAMASE FAMILY PROTEIN (AFU_ORTHOLOGUE AFUA_5G07500)"/>
    <property type="match status" value="1"/>
</dbReference>
<protein>
    <recommendedName>
        <fullName evidence="1">Beta-lactamase-related domain-containing protein</fullName>
    </recommendedName>
</protein>
<dbReference type="InterPro" id="IPR010296">
    <property type="entry name" value="DUF899_thioredox"/>
</dbReference>
<dbReference type="EMBL" id="CADCTC010000058">
    <property type="protein sequence ID" value="CAA9228823.1"/>
    <property type="molecule type" value="Genomic_DNA"/>
</dbReference>
<dbReference type="AlphaFoldDB" id="A0A6J4HP19"/>
<dbReference type="Pfam" id="PF05988">
    <property type="entry name" value="DUF899"/>
    <property type="match status" value="1"/>
</dbReference>
<name>A0A6J4HP19_9CHLR</name>
<sequence length="639" mass="69188">MTERPATTSLQGRPAIVDQGTWQTARDALLVREKAHTREGDAIAAARRRLPMVEIDGTVEVTGPDGVVPFIDLFQGRDVLLAHKHMWHDGAPPQGQCEGCSTNTWHIQRAAVYLNARGVSFAVLTEGPWDEVAPFVEFMGYTQPWYSVRGLDGPVGDDMGAITCFLRDGDRVFLTYRTTGRGNEPAAGVFGLLDMTPYGRGEAWEETPDGWPEGQDPCWYIGARTPTGTPRGARPAAPCHSGRARVPARWRPWAGTATTDVVSELERFLVRHVEAGTVPGAVALRGGHDPEVVAAGVASADGRPMRDDAIMRIQSMTKAITSVAALRLVEAGRLGLDQSVEEWLPELAGRRVLSSPTAPLHDTVPANRPITLRHLLTMGSGYGMEFGDTPLQKAMADNGTEAGPDPIALGAGEWLARLAKLPLAFQPGEGWRYHHSFAVLGILIARLTGRPLGVHLAEDLFDPLGMPDSAFWVPEEKLNRLPAAYRRGDGGLEETEPAGGGFYAGPPPFDVSHGELVCTARDYHRFLRALMGCGRVERVDGAPLISDVHLRHMTSDQVPAENKTADSFYPGFWDGMGWGFGVGIETTGPRRGRFGWSGGQGTNFYVDPDGTIGILLTQVEMGEHMSGMIDEFQALPPPS</sequence>
<dbReference type="Gene3D" id="3.40.710.10">
    <property type="entry name" value="DD-peptidase/beta-lactamase superfamily"/>
    <property type="match status" value="1"/>
</dbReference>
<dbReference type="Pfam" id="PF00144">
    <property type="entry name" value="Beta-lactamase"/>
    <property type="match status" value="1"/>
</dbReference>
<dbReference type="InterPro" id="IPR050789">
    <property type="entry name" value="Diverse_Enzym_Activities"/>
</dbReference>
<dbReference type="SUPFAM" id="SSF56601">
    <property type="entry name" value="beta-lactamase/transpeptidase-like"/>
    <property type="match status" value="1"/>
</dbReference>
<dbReference type="InterPro" id="IPR012338">
    <property type="entry name" value="Beta-lactam/transpept-like"/>
</dbReference>
<dbReference type="PANTHER" id="PTHR43283">
    <property type="entry name" value="BETA-LACTAMASE-RELATED"/>
    <property type="match status" value="1"/>
</dbReference>
<proteinExistence type="predicted"/>